<dbReference type="PANTHER" id="PTHR37693">
    <property type="entry name" value="PHOSPHATIDYLGLYCEROL LYSYLTRANSFERASE"/>
    <property type="match status" value="1"/>
</dbReference>
<sequence length="105" mass="11561">ANAIGNLPITVGGSGLAEFGIVAYINNLDPFNFVIPEEGLEWNAVIGWRIATYYVPIVVTWVLLVKLALSKYTRPETAQSKCPVCGKLISDSEFARHLESKHQTE</sequence>
<dbReference type="PANTHER" id="PTHR37693:SF1">
    <property type="entry name" value="INTEGRAL MEMBRANE PROTEIN"/>
    <property type="match status" value="1"/>
</dbReference>
<keyword evidence="1" id="KW-1133">Transmembrane helix</keyword>
<protein>
    <submittedName>
        <fullName evidence="2">Uncharacterized protein</fullName>
    </submittedName>
</protein>
<proteinExistence type="predicted"/>
<dbReference type="AlphaFoldDB" id="A0A383CYC6"/>
<dbReference type="EMBL" id="UINC01212352">
    <property type="protein sequence ID" value="SVE36638.1"/>
    <property type="molecule type" value="Genomic_DNA"/>
</dbReference>
<name>A0A383CYC6_9ZZZZ</name>
<reference evidence="2" key="1">
    <citation type="submission" date="2018-05" db="EMBL/GenBank/DDBJ databases">
        <authorList>
            <person name="Lanie J.A."/>
            <person name="Ng W.-L."/>
            <person name="Kazmierczak K.M."/>
            <person name="Andrzejewski T.M."/>
            <person name="Davidsen T.M."/>
            <person name="Wayne K.J."/>
            <person name="Tettelin H."/>
            <person name="Glass J.I."/>
            <person name="Rusch D."/>
            <person name="Podicherti R."/>
            <person name="Tsui H.-C.T."/>
            <person name="Winkler M.E."/>
        </authorList>
    </citation>
    <scope>NUCLEOTIDE SEQUENCE</scope>
</reference>
<evidence type="ECO:0000256" key="1">
    <source>
        <dbReference type="SAM" id="Phobius"/>
    </source>
</evidence>
<organism evidence="2">
    <name type="scientific">marine metagenome</name>
    <dbReference type="NCBI Taxonomy" id="408172"/>
    <lineage>
        <taxon>unclassified sequences</taxon>
        <taxon>metagenomes</taxon>
        <taxon>ecological metagenomes</taxon>
    </lineage>
</organism>
<accession>A0A383CYC6</accession>
<keyword evidence="1" id="KW-0472">Membrane</keyword>
<feature type="transmembrane region" description="Helical" evidence="1">
    <location>
        <begin position="50"/>
        <end position="69"/>
    </location>
</feature>
<feature type="non-terminal residue" evidence="2">
    <location>
        <position position="1"/>
    </location>
</feature>
<evidence type="ECO:0000313" key="2">
    <source>
        <dbReference type="EMBL" id="SVE36638.1"/>
    </source>
</evidence>
<gene>
    <name evidence="2" type="ORF">METZ01_LOCUS489492</name>
</gene>
<keyword evidence="1" id="KW-0812">Transmembrane</keyword>